<gene>
    <name evidence="1" type="ORF">NA2_20704</name>
</gene>
<dbReference type="PATRIC" id="fig|391937.3.peg.4240"/>
<dbReference type="OrthoDB" id="9938565at2"/>
<name>K2M7A3_9HYPH</name>
<dbReference type="RefSeq" id="WP_008599238.1">
    <property type="nucleotide sequence ID" value="NZ_AMRM01000036.1"/>
</dbReference>
<dbReference type="Proteomes" id="UP000006786">
    <property type="component" value="Unassembled WGS sequence"/>
</dbReference>
<dbReference type="EMBL" id="AMRM01000036">
    <property type="protein sequence ID" value="EKF16895.1"/>
    <property type="molecule type" value="Genomic_DNA"/>
</dbReference>
<protein>
    <submittedName>
        <fullName evidence="1">Uncharacterized protein</fullName>
    </submittedName>
</protein>
<dbReference type="AlphaFoldDB" id="K2M7A3"/>
<dbReference type="STRING" id="391937.NA2_20704"/>
<reference evidence="1 2" key="1">
    <citation type="journal article" date="2012" name="J. Bacteriol.">
        <title>Genome Sequence of Nitratireductor pacificus Type Strain pht-3B.</title>
        <authorList>
            <person name="Lai Q."/>
            <person name="Li G."/>
            <person name="Shao Z."/>
        </authorList>
    </citation>
    <scope>NUCLEOTIDE SEQUENCE [LARGE SCALE GENOMIC DNA]</scope>
    <source>
        <strain evidence="2">pht-3B</strain>
    </source>
</reference>
<evidence type="ECO:0000313" key="2">
    <source>
        <dbReference type="Proteomes" id="UP000006786"/>
    </source>
</evidence>
<organism evidence="1 2">
    <name type="scientific">Nitratireductor pacificus pht-3B</name>
    <dbReference type="NCBI Taxonomy" id="391937"/>
    <lineage>
        <taxon>Bacteria</taxon>
        <taxon>Pseudomonadati</taxon>
        <taxon>Pseudomonadota</taxon>
        <taxon>Alphaproteobacteria</taxon>
        <taxon>Hyphomicrobiales</taxon>
        <taxon>Phyllobacteriaceae</taxon>
        <taxon>Nitratireductor</taxon>
    </lineage>
</organism>
<accession>K2M7A3</accession>
<proteinExistence type="predicted"/>
<keyword evidence="2" id="KW-1185">Reference proteome</keyword>
<sequence>MSNRITCPITTSDLKDPMTAIRFAVDYMQPEESHYFLKELLAGEDLSSWIEAWEYDQEEARRMTDPNWTPS</sequence>
<evidence type="ECO:0000313" key="1">
    <source>
        <dbReference type="EMBL" id="EKF16895.1"/>
    </source>
</evidence>
<comment type="caution">
    <text evidence="1">The sequence shown here is derived from an EMBL/GenBank/DDBJ whole genome shotgun (WGS) entry which is preliminary data.</text>
</comment>